<evidence type="ECO:0000256" key="1">
    <source>
        <dbReference type="SAM" id="MobiDB-lite"/>
    </source>
</evidence>
<dbReference type="RefSeq" id="XP_060359634.1">
    <property type="nucleotide sequence ID" value="XM_060515995.1"/>
</dbReference>
<evidence type="ECO:0000313" key="2">
    <source>
        <dbReference type="EMBL" id="KAK1713308.1"/>
    </source>
</evidence>
<dbReference type="GeneID" id="85399893"/>
<feature type="compositionally biased region" description="Basic and acidic residues" evidence="1">
    <location>
        <begin position="22"/>
        <end position="38"/>
    </location>
</feature>
<dbReference type="AlphaFoldDB" id="A0AAD8X9M4"/>
<name>A0AAD8X9M4_GLOAC</name>
<sequence>MASVAAQQGSARSGTSGNQLSQEERARTGAGDRLRDFEQDIDLELVSSDHAGSRERQGSRIERDIDAVMLVDQLIPHGAGAVDEGAQPNDGQAEDLRGVGSQFSE</sequence>
<protein>
    <submittedName>
        <fullName evidence="2">Uncharacterized protein</fullName>
    </submittedName>
</protein>
<keyword evidence="3" id="KW-1185">Reference proteome</keyword>
<feature type="region of interest" description="Disordered" evidence="1">
    <location>
        <begin position="79"/>
        <end position="105"/>
    </location>
</feature>
<dbReference type="Proteomes" id="UP001244207">
    <property type="component" value="Unassembled WGS sequence"/>
</dbReference>
<reference evidence="2" key="1">
    <citation type="submission" date="2021-12" db="EMBL/GenBank/DDBJ databases">
        <title>Comparative genomics, transcriptomics and evolutionary studies reveal genomic signatures of adaptation to plant cell wall in hemibiotrophic fungi.</title>
        <authorList>
            <consortium name="DOE Joint Genome Institute"/>
            <person name="Baroncelli R."/>
            <person name="Diaz J.F."/>
            <person name="Benocci T."/>
            <person name="Peng M."/>
            <person name="Battaglia E."/>
            <person name="Haridas S."/>
            <person name="Andreopoulos W."/>
            <person name="Labutti K."/>
            <person name="Pangilinan J."/>
            <person name="Floch G.L."/>
            <person name="Makela M.R."/>
            <person name="Henrissat B."/>
            <person name="Grigoriev I.V."/>
            <person name="Crouch J.A."/>
            <person name="De Vries R.P."/>
            <person name="Sukno S.A."/>
            <person name="Thon M.R."/>
        </authorList>
    </citation>
    <scope>NUCLEOTIDE SEQUENCE</scope>
    <source>
        <strain evidence="2">CBS 112980</strain>
    </source>
</reference>
<proteinExistence type="predicted"/>
<evidence type="ECO:0000313" key="3">
    <source>
        <dbReference type="Proteomes" id="UP001244207"/>
    </source>
</evidence>
<dbReference type="EMBL" id="JAHMHS010000140">
    <property type="protein sequence ID" value="KAK1713308.1"/>
    <property type="molecule type" value="Genomic_DNA"/>
</dbReference>
<organism evidence="2 3">
    <name type="scientific">Glomerella acutata</name>
    <name type="common">Colletotrichum acutatum</name>
    <dbReference type="NCBI Taxonomy" id="27357"/>
    <lineage>
        <taxon>Eukaryota</taxon>
        <taxon>Fungi</taxon>
        <taxon>Dikarya</taxon>
        <taxon>Ascomycota</taxon>
        <taxon>Pezizomycotina</taxon>
        <taxon>Sordariomycetes</taxon>
        <taxon>Hypocreomycetidae</taxon>
        <taxon>Glomerellales</taxon>
        <taxon>Glomerellaceae</taxon>
        <taxon>Colletotrichum</taxon>
        <taxon>Colletotrichum acutatum species complex</taxon>
    </lineage>
</organism>
<feature type="compositionally biased region" description="Basic and acidic residues" evidence="1">
    <location>
        <begin position="51"/>
        <end position="63"/>
    </location>
</feature>
<gene>
    <name evidence="2" type="ORF">BDZ83DRAFT_90501</name>
</gene>
<accession>A0AAD8X9M4</accession>
<feature type="region of interest" description="Disordered" evidence="1">
    <location>
        <begin position="1"/>
        <end position="63"/>
    </location>
</feature>
<comment type="caution">
    <text evidence="2">The sequence shown here is derived from an EMBL/GenBank/DDBJ whole genome shotgun (WGS) entry which is preliminary data.</text>
</comment>
<feature type="compositionally biased region" description="Polar residues" evidence="1">
    <location>
        <begin position="1"/>
        <end position="21"/>
    </location>
</feature>